<evidence type="ECO:0000256" key="3">
    <source>
        <dbReference type="ARBA" id="ARBA00022729"/>
    </source>
</evidence>
<feature type="chain" id="PRO_5045110733" evidence="4">
    <location>
        <begin position="29"/>
        <end position="441"/>
    </location>
</feature>
<organism evidence="5 6">
    <name type="scientific">Pseudomonas benzenivorans</name>
    <dbReference type="NCBI Taxonomy" id="556533"/>
    <lineage>
        <taxon>Bacteria</taxon>
        <taxon>Pseudomonadati</taxon>
        <taxon>Pseudomonadota</taxon>
        <taxon>Gammaproteobacteria</taxon>
        <taxon>Pseudomonadales</taxon>
        <taxon>Pseudomonadaceae</taxon>
        <taxon>Pseudomonas</taxon>
    </lineage>
</organism>
<evidence type="ECO:0000313" key="5">
    <source>
        <dbReference type="EMBL" id="UTW06365.1"/>
    </source>
</evidence>
<dbReference type="PANTHER" id="PTHR34596:SF2">
    <property type="entry name" value="CHITOPORIN"/>
    <property type="match status" value="1"/>
</dbReference>
<dbReference type="Proteomes" id="UP001059672">
    <property type="component" value="Chromosome"/>
</dbReference>
<keyword evidence="6" id="KW-1185">Reference proteome</keyword>
<dbReference type="SUPFAM" id="SSF56935">
    <property type="entry name" value="Porins"/>
    <property type="match status" value="1"/>
</dbReference>
<evidence type="ECO:0000256" key="2">
    <source>
        <dbReference type="ARBA" id="ARBA00022448"/>
    </source>
</evidence>
<comment type="similarity">
    <text evidence="1">Belongs to the outer membrane porin (Opr) (TC 1.B.25) family.</text>
</comment>
<dbReference type="Gene3D" id="2.40.160.10">
    <property type="entry name" value="Porin"/>
    <property type="match status" value="1"/>
</dbReference>
<dbReference type="EMBL" id="CP073346">
    <property type="protein sequence ID" value="UTW06365.1"/>
    <property type="molecule type" value="Genomic_DNA"/>
</dbReference>
<keyword evidence="3 4" id="KW-0732">Signal</keyword>
<feature type="signal peptide" evidence="4">
    <location>
        <begin position="1"/>
        <end position="28"/>
    </location>
</feature>
<gene>
    <name evidence="5" type="ORF">KDW96_14355</name>
</gene>
<evidence type="ECO:0000256" key="4">
    <source>
        <dbReference type="SAM" id="SignalP"/>
    </source>
</evidence>
<evidence type="ECO:0000313" key="6">
    <source>
        <dbReference type="Proteomes" id="UP001059672"/>
    </source>
</evidence>
<reference evidence="5" key="1">
    <citation type="submission" date="2021-04" db="EMBL/GenBank/DDBJ databases">
        <title>Oceanospirillales bacteria with DddD are important DMSP degraders in coastal seawater.</title>
        <authorList>
            <person name="Liu J."/>
        </authorList>
    </citation>
    <scope>NUCLEOTIDE SEQUENCE</scope>
    <source>
        <strain evidence="5">D13-4</strain>
    </source>
</reference>
<evidence type="ECO:0000256" key="1">
    <source>
        <dbReference type="ARBA" id="ARBA00009075"/>
    </source>
</evidence>
<dbReference type="PANTHER" id="PTHR34596">
    <property type="entry name" value="CHITOPORIN"/>
    <property type="match status" value="1"/>
</dbReference>
<dbReference type="Pfam" id="PF03573">
    <property type="entry name" value="OprD"/>
    <property type="match status" value="1"/>
</dbReference>
<name>A0ABY5H4V9_9PSED</name>
<keyword evidence="2" id="KW-0813">Transport</keyword>
<dbReference type="InterPro" id="IPR005318">
    <property type="entry name" value="OM_porin_bac"/>
</dbReference>
<dbReference type="RefSeq" id="WP_255836945.1">
    <property type="nucleotide sequence ID" value="NZ_CP073346.1"/>
</dbReference>
<dbReference type="InterPro" id="IPR023614">
    <property type="entry name" value="Porin_dom_sf"/>
</dbReference>
<protein>
    <submittedName>
        <fullName evidence="5">OprD family outer membrane porin</fullName>
    </submittedName>
</protein>
<proteinExistence type="inferred from homology"/>
<sequence>MCFHKNKITLGLSAVLTASLTLPLSAMALDTTGHSLELKARGVHFDRDFETDSNDRTQSALGLQLNYESPYFADIVGVGVSGYSVNKLDNSGKNTSDVLSVDNNGELHDSFGQIAQAFVKLKYQDLASAKLGRQLHKTLLLSSSGSRAVPNTFSGASFQLMPLKGLSVYGARYDEWSSRSDSAFEAFKTDGSVDGAIDYLDTLGASYVAGPFSLNLEHLRARDFLKKTGLVAAYDFKLAEQSSLKLTAGLHTSSDDGKLFVTGAESAELDDEDLAGAINGVSSSENDGQGVYLAANWKIGNVELGAAAAKFDGAWIEDNFAGDHGSNPFPTGGVLADFSNNDEKVWMLSAGYDWKDHVAGLKTLVSYKDGSDARNSANAALGEADENEWAFDLTYQVAAIKGLAVRYTYLDYHSDKTGRLDGVKEDDTDHRFYVDYSYRFF</sequence>
<accession>A0ABY5H4V9</accession>